<keyword evidence="1" id="KW-1185">Reference proteome</keyword>
<accession>A0AC58SA21</accession>
<sequence>MGKLFMNMIEECCKGTNTKTPTIRDAEPGEELQNWIASPSLVRRESCNQIDKRPCSAIMKCNKTSKSNNPEYKEYDESMMPDNLPQEIEQLESQKKPNLEEIEVVNLGSEEDVIETRIIIHLGAKQKEKMIELLRHEFDIVDITQKAIKGQALADHLTENPVDGGYEPLTTYFSEEEVLFVGEDIAESYPGWRMFFDGAANFKGVGIGAILISESEQHYPASAKIRFPCTNNISEYEACILGISIAVDIDIKELLVIGNTDLLIHQVHGEWSTKNVKILSYLHYMKELCKKFTKIEFKHVPIIHNEFVDALATLSSMIQHPDKNNIDPIEVGIKYQHAYYFRVNEEPDGKSWYHNIKKLLTTQEYPENATNGQKRPLRSLSPTGGMDVIGPTEPAASNGHRFILVAIDYFTKWVKESTYKAVTKKVVEDFVQNNIVCRFGIPESIITNNAANLNSDLMIEISEKFRIIHRNSTAYRPQMNGAVEVANNNIKRILRMMVDNHTQWYEKLPFALLGYRTTMRTSIGETPYMLVYSTEAIIPAEVEIPSLKVIQEAKLDDAEWIRVRKEQLMLIYEKRMDAICHG</sequence>
<dbReference type="RefSeq" id="XP_075081820.1">
    <property type="nucleotide sequence ID" value="XM_075225719.1"/>
</dbReference>
<name>A0AC58SA21_TOBAC</name>
<dbReference type="Proteomes" id="UP000790787">
    <property type="component" value="Chromosome 2"/>
</dbReference>
<proteinExistence type="predicted"/>
<evidence type="ECO:0000313" key="1">
    <source>
        <dbReference type="Proteomes" id="UP000790787"/>
    </source>
</evidence>
<evidence type="ECO:0000313" key="2">
    <source>
        <dbReference type="RefSeq" id="XP_075081820.1"/>
    </source>
</evidence>
<protein>
    <submittedName>
        <fullName evidence="2">Uncharacterized protein LOC142166439</fullName>
    </submittedName>
</protein>
<reference evidence="2" key="2">
    <citation type="submission" date="2025-08" db="UniProtKB">
        <authorList>
            <consortium name="RefSeq"/>
        </authorList>
    </citation>
    <scope>IDENTIFICATION</scope>
    <source>
        <tissue evidence="2">Leaf</tissue>
    </source>
</reference>
<reference evidence="1" key="1">
    <citation type="journal article" date="2014" name="Nat. Commun.">
        <title>The tobacco genome sequence and its comparison with those of tomato and potato.</title>
        <authorList>
            <person name="Sierro N."/>
            <person name="Battey J.N."/>
            <person name="Ouadi S."/>
            <person name="Bakaher N."/>
            <person name="Bovet L."/>
            <person name="Willig A."/>
            <person name="Goepfert S."/>
            <person name="Peitsch M.C."/>
            <person name="Ivanov N.V."/>
        </authorList>
    </citation>
    <scope>NUCLEOTIDE SEQUENCE [LARGE SCALE GENOMIC DNA]</scope>
</reference>
<organism evidence="1 2">
    <name type="scientific">Nicotiana tabacum</name>
    <name type="common">Common tobacco</name>
    <dbReference type="NCBI Taxonomy" id="4097"/>
    <lineage>
        <taxon>Eukaryota</taxon>
        <taxon>Viridiplantae</taxon>
        <taxon>Streptophyta</taxon>
        <taxon>Embryophyta</taxon>
        <taxon>Tracheophyta</taxon>
        <taxon>Spermatophyta</taxon>
        <taxon>Magnoliopsida</taxon>
        <taxon>eudicotyledons</taxon>
        <taxon>Gunneridae</taxon>
        <taxon>Pentapetalae</taxon>
        <taxon>asterids</taxon>
        <taxon>lamiids</taxon>
        <taxon>Solanales</taxon>
        <taxon>Solanaceae</taxon>
        <taxon>Nicotianoideae</taxon>
        <taxon>Nicotianeae</taxon>
        <taxon>Nicotiana</taxon>
    </lineage>
</organism>
<gene>
    <name evidence="2" type="primary">LOC142166439</name>
</gene>